<feature type="domain" description="Caspase family p20" evidence="2">
    <location>
        <begin position="1"/>
        <end position="129"/>
    </location>
</feature>
<sequence length="497" mass="57316">MKRIAILIGNDNYDNPDQRLKCAVNDATALEQKLKEVQFDTSLFTDIGRYDLASEITDFSRKLDSYDVGLFFFAGHGFQVKGENYIACKDTQFEDDISISHTAYKLQEIIEDFDNSSLKIKILIVDACRTMPNSTRGSNSTFAPIMAPKGTIIAFATSPGQGAKEDPVSGHGYYTKALLKHLLTKNISIEEMFKRVRNTVYMETQGKQITWEHTSLLGDFSFNDYSSVDSDMAYSKIALADADYEPVNHAVCYEMIKMALTYDFNEQNRIPSMLDRNKLQVVKEAPDDIFVLGRVLYQASHRAFNVQHYFEQLHEKLTSYPADMAEHLLNGMAYEMFFDDSGKLRRVFDMNAFSKNVLEELWSDRFNKCGKYIYSQLKEYSQNIIYFPGKKLDFEVFLKEYEDPYADCKVYRISEIFLDGINVMYNSDGTDYYSIDDDYRFGYSALGLNEVETKVIERVAGSRRGVNIQFDIEDKAKEDNKIKVYWSDGFRLLKYID</sequence>
<dbReference type="PANTHER" id="PTHR22576">
    <property type="entry name" value="MUCOSA ASSOCIATED LYMPHOID TISSUE LYMPHOMA TRANSLOCATION PROTEIN 1/PARACASPASE"/>
    <property type="match status" value="1"/>
</dbReference>
<dbReference type="Pfam" id="PF00656">
    <property type="entry name" value="Peptidase_C14"/>
    <property type="match status" value="1"/>
</dbReference>
<dbReference type="Proteomes" id="UP000001299">
    <property type="component" value="Plasmid pCY186"/>
</dbReference>
<keyword evidence="4" id="KW-1185">Reference proteome</keyword>
<dbReference type="InterPro" id="IPR052039">
    <property type="entry name" value="Caspase-related_regulators"/>
</dbReference>
<dbReference type="EMBL" id="CP001813">
    <property type="protein sequence ID" value="ADL36474.1"/>
    <property type="molecule type" value="Genomic_DNA"/>
</dbReference>
<dbReference type="PROSITE" id="PS50208">
    <property type="entry name" value="CASPASE_P20"/>
    <property type="match status" value="1"/>
</dbReference>
<evidence type="ECO:0000256" key="1">
    <source>
        <dbReference type="ARBA" id="ARBA00010134"/>
    </source>
</evidence>
<proteinExistence type="inferred from homology"/>
<dbReference type="InterPro" id="IPR011600">
    <property type="entry name" value="Pept_C14_caspase"/>
</dbReference>
<dbReference type="GO" id="GO:0004197">
    <property type="term" value="F:cysteine-type endopeptidase activity"/>
    <property type="evidence" value="ECO:0007669"/>
    <property type="project" value="InterPro"/>
</dbReference>
<organism evidence="3 4">
    <name type="scientific">Butyrivibrio proteoclasticus (strain ATCC 51982 / DSM 14932 / B316)</name>
    <name type="common">Clostridium proteoclasticum</name>
    <dbReference type="NCBI Taxonomy" id="515622"/>
    <lineage>
        <taxon>Bacteria</taxon>
        <taxon>Bacillati</taxon>
        <taxon>Bacillota</taxon>
        <taxon>Clostridia</taxon>
        <taxon>Lachnospirales</taxon>
        <taxon>Lachnospiraceae</taxon>
        <taxon>Butyrivibrio</taxon>
    </lineage>
</organism>
<dbReference type="InterPro" id="IPR001309">
    <property type="entry name" value="Pept_C14_p20"/>
</dbReference>
<dbReference type="KEGG" id="bpb:bpr_IV109"/>
<gene>
    <name evidence="3" type="ordered locus">bpr_IV109</name>
</gene>
<dbReference type="eggNOG" id="COG4249">
    <property type="taxonomic scope" value="Bacteria"/>
</dbReference>
<evidence type="ECO:0000313" key="4">
    <source>
        <dbReference type="Proteomes" id="UP000001299"/>
    </source>
</evidence>
<protein>
    <submittedName>
        <fullName evidence="3">Peptidase C14 family</fullName>
    </submittedName>
</protein>
<dbReference type="SMART" id="SM00115">
    <property type="entry name" value="CASc"/>
    <property type="match status" value="1"/>
</dbReference>
<reference evidence="3 4" key="1">
    <citation type="journal article" date="2010" name="PLoS ONE">
        <title>The glycobiome of the rumen bacterium Butyrivibrio proteoclasticus B316(T) highlights adaptation to a polysaccharide-rich environment.</title>
        <authorList>
            <person name="Kelly W.J."/>
            <person name="Leahy S.C."/>
            <person name="Altermann E."/>
            <person name="Yeoman C.J."/>
            <person name="Dunne J.C."/>
            <person name="Kong Z."/>
            <person name="Pacheco D.M."/>
            <person name="Li D."/>
            <person name="Noel S.J."/>
            <person name="Moon C.D."/>
            <person name="Cookson A.L."/>
            <person name="Attwood G.T."/>
        </authorList>
    </citation>
    <scope>NUCLEOTIDE SEQUENCE [LARGE SCALE GENOMIC DNA]</scope>
    <source>
        <strain evidence="4">ATCC 51982 / DSM 14932 / B316</strain>
        <plasmid evidence="4">Plasmid pCY186</plasmid>
    </source>
</reference>
<dbReference type="GO" id="GO:0006508">
    <property type="term" value="P:proteolysis"/>
    <property type="evidence" value="ECO:0007669"/>
    <property type="project" value="InterPro"/>
</dbReference>
<accession>E0S4Z2</accession>
<dbReference type="HOGENOM" id="CLU_044439_0_0_9"/>
<dbReference type="RefSeq" id="WP_013283122.1">
    <property type="nucleotide sequence ID" value="NC_014390.1"/>
</dbReference>
<evidence type="ECO:0000259" key="2">
    <source>
        <dbReference type="PROSITE" id="PS50208"/>
    </source>
</evidence>
<dbReference type="PANTHER" id="PTHR22576:SF37">
    <property type="entry name" value="MUCOSA-ASSOCIATED LYMPHOID TISSUE LYMPHOMA TRANSLOCATION PROTEIN 1"/>
    <property type="match status" value="1"/>
</dbReference>
<dbReference type="Gene3D" id="3.40.50.1460">
    <property type="match status" value="1"/>
</dbReference>
<dbReference type="AlphaFoldDB" id="E0S4Z2"/>
<dbReference type="InterPro" id="IPR015917">
    <property type="entry name" value="Pept_C14A"/>
</dbReference>
<name>E0S4Z2_BUTPB</name>
<dbReference type="SUPFAM" id="SSF52129">
    <property type="entry name" value="Caspase-like"/>
    <property type="match status" value="1"/>
</dbReference>
<geneLocation type="plasmid" evidence="3 4">
    <name>pCY186</name>
</geneLocation>
<dbReference type="InterPro" id="IPR029030">
    <property type="entry name" value="Caspase-like_dom_sf"/>
</dbReference>
<comment type="similarity">
    <text evidence="1">Belongs to the peptidase C14A family.</text>
</comment>
<keyword evidence="3" id="KW-0614">Plasmid</keyword>
<evidence type="ECO:0000313" key="3">
    <source>
        <dbReference type="EMBL" id="ADL36474.1"/>
    </source>
</evidence>